<evidence type="ECO:0000313" key="4">
    <source>
        <dbReference type="EMBL" id="MBR0561492.1"/>
    </source>
</evidence>
<dbReference type="Gene3D" id="2.40.160.10">
    <property type="entry name" value="Porin"/>
    <property type="match status" value="1"/>
</dbReference>
<dbReference type="EMBL" id="JAGQFT010000011">
    <property type="protein sequence ID" value="MBR0561492.1"/>
    <property type="molecule type" value="Genomic_DNA"/>
</dbReference>
<feature type="chain" id="PRO_5042774240" evidence="2">
    <location>
        <begin position="20"/>
        <end position="199"/>
    </location>
</feature>
<dbReference type="InterPro" id="IPR023614">
    <property type="entry name" value="Porin_dom_sf"/>
</dbReference>
<comment type="caution">
    <text evidence="4">The sequence shown here is derived from an EMBL/GenBank/DDBJ whole genome shotgun (WGS) entry which is preliminary data.</text>
</comment>
<dbReference type="Proteomes" id="UP000675747">
    <property type="component" value="Unassembled WGS sequence"/>
</dbReference>
<feature type="signal peptide" evidence="2">
    <location>
        <begin position="1"/>
        <end position="19"/>
    </location>
</feature>
<organism evidence="4">
    <name type="scientific">Coralloluteibacterium stylophorae</name>
    <dbReference type="NCBI Taxonomy" id="1776034"/>
    <lineage>
        <taxon>Bacteria</taxon>
        <taxon>Pseudomonadati</taxon>
        <taxon>Pseudomonadota</taxon>
        <taxon>Gammaproteobacteria</taxon>
        <taxon>Lysobacterales</taxon>
        <taxon>Lysobacteraceae</taxon>
        <taxon>Coralloluteibacterium</taxon>
    </lineage>
</organism>
<reference evidence="4" key="2">
    <citation type="submission" date="2021-04" db="EMBL/GenBank/DDBJ databases">
        <authorList>
            <person name="Karlyshev A.V."/>
        </authorList>
    </citation>
    <scope>NUCLEOTIDE SEQUENCE</scope>
    <source>
        <strain evidence="4">LMG 29479</strain>
    </source>
</reference>
<dbReference type="Pfam" id="PF13505">
    <property type="entry name" value="OMP_b-brl"/>
    <property type="match status" value="1"/>
</dbReference>
<feature type="domain" description="Outer membrane protein beta-barrel" evidence="3">
    <location>
        <begin position="7"/>
        <end position="168"/>
    </location>
</feature>
<dbReference type="EMBL" id="JAGQFT020000005">
    <property type="protein sequence ID" value="MBS7457448.1"/>
    <property type="molecule type" value="Genomic_DNA"/>
</dbReference>
<evidence type="ECO:0000313" key="5">
    <source>
        <dbReference type="EMBL" id="MBS7457448.1"/>
    </source>
</evidence>
<gene>
    <name evidence="5" type="ORF">KB893_009910</name>
    <name evidence="4" type="ORF">KB893_02985</name>
</gene>
<evidence type="ECO:0000256" key="1">
    <source>
        <dbReference type="ARBA" id="ARBA00022729"/>
    </source>
</evidence>
<evidence type="ECO:0000313" key="6">
    <source>
        <dbReference type="Proteomes" id="UP000675747"/>
    </source>
</evidence>
<evidence type="ECO:0000256" key="2">
    <source>
        <dbReference type="SAM" id="SignalP"/>
    </source>
</evidence>
<keyword evidence="1 2" id="KW-0732">Signal</keyword>
<sequence length="199" mass="21756">MKYAVLSLALLAATSLAQADDLARSYTYLEADYHNVDIDDLDNVDGGGIRGSLAFGPGFYLFGSARRASYDDYGIDADLDQFQLGLGYRVYLSERTDLIAEVSRLRTELDASAGIYKVSGHLDDTRGSIGLRGTLSEWFEAIAKVNYTDGDLYSDYDGDGNFSATVGAHVRVHPDWGITGEVEVGDNVTEYLVGLRYSF</sequence>
<evidence type="ECO:0000259" key="3">
    <source>
        <dbReference type="Pfam" id="PF13505"/>
    </source>
</evidence>
<reference evidence="5 6" key="1">
    <citation type="journal article" date="2021" name="Microbiol. Resour. Announc.">
        <title>Draft Genome Sequence of Coralloluteibacterium stylophorae LMG 29479T.</title>
        <authorList>
            <person name="Karlyshev A.V."/>
            <person name="Kudryashova E.B."/>
            <person name="Ariskina E.V."/>
            <person name="Conroy A.P."/>
            <person name="Abidueva E.Y."/>
        </authorList>
    </citation>
    <scope>NUCLEOTIDE SEQUENCE [LARGE SCALE GENOMIC DNA]</scope>
    <source>
        <strain evidence="5 6">LMG 29479</strain>
    </source>
</reference>
<keyword evidence="6" id="KW-1185">Reference proteome</keyword>
<proteinExistence type="predicted"/>
<dbReference type="AlphaFoldDB" id="A0A8J7VR24"/>
<accession>A0A8J7VR24</accession>
<dbReference type="SUPFAM" id="SSF56935">
    <property type="entry name" value="Porins"/>
    <property type="match status" value="1"/>
</dbReference>
<dbReference type="InterPro" id="IPR027385">
    <property type="entry name" value="Beta-barrel_OMP"/>
</dbReference>
<protein>
    <submittedName>
        <fullName evidence="4">Outer membrane beta-barrel protein</fullName>
    </submittedName>
</protein>
<name>A0A8J7VR24_9GAMM</name>
<dbReference type="RefSeq" id="WP_211925457.1">
    <property type="nucleotide sequence ID" value="NZ_JAGQFT020000005.1"/>
</dbReference>